<comment type="pathway">
    <text evidence="4">Pyrimidine metabolism; UMP biosynthesis via de novo pathway; orotate from (S)-dihydroorotate (quinone route): step 1/1.</text>
</comment>
<proteinExistence type="inferred from homology"/>
<protein>
    <recommendedName>
        <fullName evidence="7 14">Dihydroorotate dehydrogenase (quinone)</fullName>
        <ecNumber evidence="6 14">1.3.5.2</ecNumber>
    </recommendedName>
</protein>
<comment type="subcellular location">
    <subcellularLocation>
        <location evidence="3">Membrane</location>
    </subcellularLocation>
</comment>
<dbReference type="NCBIfam" id="NF003645">
    <property type="entry name" value="PRK05286.1-2"/>
    <property type="match status" value="1"/>
</dbReference>
<dbReference type="EC" id="1.3.5.2" evidence="6 14"/>
<comment type="cofactor">
    <cofactor evidence="1">
        <name>FMN</name>
        <dbReference type="ChEBI" id="CHEBI:58210"/>
    </cofactor>
</comment>
<evidence type="ECO:0000256" key="11">
    <source>
        <dbReference type="ARBA" id="ARBA00023002"/>
    </source>
</evidence>
<dbReference type="Pfam" id="PF01180">
    <property type="entry name" value="DHO_dh"/>
    <property type="match status" value="1"/>
</dbReference>
<dbReference type="NCBIfam" id="NF003652">
    <property type="entry name" value="PRK05286.2-5"/>
    <property type="match status" value="1"/>
</dbReference>
<dbReference type="Proteomes" id="UP000635278">
    <property type="component" value="Unassembled WGS sequence"/>
</dbReference>
<evidence type="ECO:0000256" key="14">
    <source>
        <dbReference type="NCBIfam" id="TIGR01036"/>
    </source>
</evidence>
<reference evidence="16 17" key="1">
    <citation type="journal article" date="2020" name="Int. J. Syst. Evol. Microbiol.">
        <title>Novel acetic acid bacteria from cider fermentations: Acetobacter conturbans sp. nov. and Acetobacter fallax sp. nov.</title>
        <authorList>
            <person name="Sombolestani A.S."/>
            <person name="Cleenwerck I."/>
            <person name="Cnockaert M."/>
            <person name="Borremans W."/>
            <person name="Wieme A.D."/>
            <person name="De Vuyst L."/>
            <person name="Vandamme P."/>
        </authorList>
    </citation>
    <scope>NUCLEOTIDE SEQUENCE [LARGE SCALE GENOMIC DNA]</scope>
    <source>
        <strain evidence="16 17">LMG 30640</strain>
    </source>
</reference>
<feature type="domain" description="Dihydroorotate dehydrogenase catalytic" evidence="15">
    <location>
        <begin position="49"/>
        <end position="341"/>
    </location>
</feature>
<comment type="similarity">
    <text evidence="5">Belongs to the dihydroorotate dehydrogenase family. Type 2 subfamily.</text>
</comment>
<evidence type="ECO:0000313" key="17">
    <source>
        <dbReference type="Proteomes" id="UP000635278"/>
    </source>
</evidence>
<evidence type="ECO:0000256" key="2">
    <source>
        <dbReference type="ARBA" id="ARBA00003125"/>
    </source>
</evidence>
<comment type="caution">
    <text evidence="16">The sequence shown here is derived from an EMBL/GenBank/DDBJ whole genome shotgun (WGS) entry which is preliminary data.</text>
</comment>
<evidence type="ECO:0000313" key="16">
    <source>
        <dbReference type="EMBL" id="NHN83329.1"/>
    </source>
</evidence>
<dbReference type="PANTHER" id="PTHR48109:SF4">
    <property type="entry name" value="DIHYDROOROTATE DEHYDROGENASE (QUINONE), MITOCHONDRIAL"/>
    <property type="match status" value="1"/>
</dbReference>
<keyword evidence="17" id="KW-1185">Reference proteome</keyword>
<comment type="catalytic activity">
    <reaction evidence="13">
        <text>(S)-dihydroorotate + a quinone = orotate + a quinol</text>
        <dbReference type="Rhea" id="RHEA:30187"/>
        <dbReference type="ChEBI" id="CHEBI:24646"/>
        <dbReference type="ChEBI" id="CHEBI:30839"/>
        <dbReference type="ChEBI" id="CHEBI:30864"/>
        <dbReference type="ChEBI" id="CHEBI:132124"/>
        <dbReference type="EC" id="1.3.5.2"/>
    </reaction>
</comment>
<dbReference type="NCBIfam" id="TIGR01036">
    <property type="entry name" value="pyrD_sub2"/>
    <property type="match status" value="1"/>
</dbReference>
<dbReference type="InterPro" id="IPR050074">
    <property type="entry name" value="DHO_dehydrogenase"/>
</dbReference>
<dbReference type="SUPFAM" id="SSF51395">
    <property type="entry name" value="FMN-linked oxidoreductases"/>
    <property type="match status" value="1"/>
</dbReference>
<name>A0ABX0JKI8_9PROT</name>
<evidence type="ECO:0000256" key="13">
    <source>
        <dbReference type="ARBA" id="ARBA00048639"/>
    </source>
</evidence>
<evidence type="ECO:0000256" key="12">
    <source>
        <dbReference type="ARBA" id="ARBA00023136"/>
    </source>
</evidence>
<dbReference type="CDD" id="cd04738">
    <property type="entry name" value="DHOD_2_like"/>
    <property type="match status" value="1"/>
</dbReference>
<evidence type="ECO:0000256" key="5">
    <source>
        <dbReference type="ARBA" id="ARBA00005359"/>
    </source>
</evidence>
<accession>A0ABX0JKI8</accession>
<dbReference type="PANTHER" id="PTHR48109">
    <property type="entry name" value="DIHYDROOROTATE DEHYDROGENASE (QUINONE), MITOCHONDRIAL-RELATED"/>
    <property type="match status" value="1"/>
</dbReference>
<evidence type="ECO:0000256" key="4">
    <source>
        <dbReference type="ARBA" id="ARBA00005161"/>
    </source>
</evidence>
<evidence type="ECO:0000256" key="6">
    <source>
        <dbReference type="ARBA" id="ARBA00012791"/>
    </source>
</evidence>
<evidence type="ECO:0000256" key="1">
    <source>
        <dbReference type="ARBA" id="ARBA00001917"/>
    </source>
</evidence>
<keyword evidence="11 16" id="KW-0560">Oxidoreductase</keyword>
<keyword evidence="9" id="KW-0288">FMN</keyword>
<dbReference type="InterPro" id="IPR013785">
    <property type="entry name" value="Aldolase_TIM"/>
</dbReference>
<dbReference type="InterPro" id="IPR005719">
    <property type="entry name" value="Dihydroorotate_DH_2"/>
</dbReference>
<gene>
    <name evidence="16" type="ORF">GOB93_01570</name>
</gene>
<organism evidence="16 17">
    <name type="scientific">Acetobacter musti</name>
    <dbReference type="NCBI Taxonomy" id="864732"/>
    <lineage>
        <taxon>Bacteria</taxon>
        <taxon>Pseudomonadati</taxon>
        <taxon>Pseudomonadota</taxon>
        <taxon>Alphaproteobacteria</taxon>
        <taxon>Acetobacterales</taxon>
        <taxon>Acetobacteraceae</taxon>
        <taxon>Acetobacter</taxon>
    </lineage>
</organism>
<sequence length="366" mass="39056">MSDMSEKLISPLLPLVRTLDAERAHRLAIDALMLGVGVPPVPVKDDPALATRTLGMRFPNPIGIAAGFDKDARVLRPLARLGFGFVEAGTVTPRPQAGNPKPRLFRLTEDRAIINRMGFNNQGIDRFAVRLARLFRGRARHPMVPVGANIGINKDGADPERDYPELIRRVKPYVDYIVLNLSSPNTPGLRALQDAERLSDLLTAIAAQHSEHPPLLIKLAPDLASDELGPIVEAAVSGGAQGLIISNTTLARPAGLRSPYASEAGGLSGRPLKEKALEMLREVARLADGRLALVGCGGIETGADIVARIRAGADLVQVYTAFAYDGPALLTRLKREVLAILREQGIESVGDLKGADLKGSGAGVRS</sequence>
<dbReference type="PROSITE" id="PS00911">
    <property type="entry name" value="DHODEHASE_1"/>
    <property type="match status" value="1"/>
</dbReference>
<keyword evidence="10" id="KW-0665">Pyrimidine biosynthesis</keyword>
<comment type="function">
    <text evidence="2">Catalyzes the conversion of dihydroorotate to orotate with quinone as electron acceptor.</text>
</comment>
<evidence type="ECO:0000256" key="3">
    <source>
        <dbReference type="ARBA" id="ARBA00004370"/>
    </source>
</evidence>
<evidence type="ECO:0000259" key="15">
    <source>
        <dbReference type="Pfam" id="PF01180"/>
    </source>
</evidence>
<evidence type="ECO:0000256" key="7">
    <source>
        <dbReference type="ARBA" id="ARBA00018366"/>
    </source>
</evidence>
<evidence type="ECO:0000256" key="10">
    <source>
        <dbReference type="ARBA" id="ARBA00022975"/>
    </source>
</evidence>
<dbReference type="GO" id="GO:0106430">
    <property type="term" value="F:dihydroorotate dehydrogenase (quinone) activity"/>
    <property type="evidence" value="ECO:0007669"/>
    <property type="project" value="UniProtKB-EC"/>
</dbReference>
<dbReference type="Gene3D" id="3.20.20.70">
    <property type="entry name" value="Aldolase class I"/>
    <property type="match status" value="1"/>
</dbReference>
<dbReference type="EMBL" id="WOTB01000002">
    <property type="protein sequence ID" value="NHN83329.1"/>
    <property type="molecule type" value="Genomic_DNA"/>
</dbReference>
<keyword evidence="8" id="KW-0285">Flavoprotein</keyword>
<evidence type="ECO:0000256" key="8">
    <source>
        <dbReference type="ARBA" id="ARBA00022630"/>
    </source>
</evidence>
<keyword evidence="12" id="KW-0472">Membrane</keyword>
<dbReference type="InterPro" id="IPR005720">
    <property type="entry name" value="Dihydroorotate_DH_cat"/>
</dbReference>
<evidence type="ECO:0000256" key="9">
    <source>
        <dbReference type="ARBA" id="ARBA00022643"/>
    </source>
</evidence>
<dbReference type="InterPro" id="IPR001295">
    <property type="entry name" value="Dihydroorotate_DH_CS"/>
</dbReference>